<sequence length="225" mass="25966">MNALNIKYILCIILSISFLVSQSRKEKSIIDFIEARYSANTDSVRLLLDDDFIYYHIPFVGLGVNTKSTDTGLTVIRNTSFSDTNSILDDGDIIIEVNGDKVNNISVYNIKNIIKGSAGDSIKIKYIRGDKTFSSMLVLSKHQYKQGPDSFIKDIKNYGERWFEYDLEILDIFSKKNQFIVYYEWEGVLFENGPAYSYRSMEIIKTNISNNRVYTIDALWTEKQF</sequence>
<organism evidence="2">
    <name type="scientific">marine metagenome</name>
    <dbReference type="NCBI Taxonomy" id="408172"/>
    <lineage>
        <taxon>unclassified sequences</taxon>
        <taxon>metagenomes</taxon>
        <taxon>ecological metagenomes</taxon>
    </lineage>
</organism>
<dbReference type="InterPro" id="IPR036034">
    <property type="entry name" value="PDZ_sf"/>
</dbReference>
<dbReference type="InterPro" id="IPR001478">
    <property type="entry name" value="PDZ"/>
</dbReference>
<dbReference type="Pfam" id="PF13180">
    <property type="entry name" value="PDZ_2"/>
    <property type="match status" value="1"/>
</dbReference>
<proteinExistence type="predicted"/>
<feature type="non-terminal residue" evidence="2">
    <location>
        <position position="225"/>
    </location>
</feature>
<protein>
    <recommendedName>
        <fullName evidence="1">PDZ domain-containing protein</fullName>
    </recommendedName>
</protein>
<dbReference type="SUPFAM" id="SSF50156">
    <property type="entry name" value="PDZ domain-like"/>
    <property type="match status" value="1"/>
</dbReference>
<evidence type="ECO:0000313" key="2">
    <source>
        <dbReference type="EMBL" id="SVA37031.1"/>
    </source>
</evidence>
<dbReference type="Gene3D" id="2.30.42.10">
    <property type="match status" value="1"/>
</dbReference>
<dbReference type="AlphaFoldDB" id="A0A381VAJ7"/>
<evidence type="ECO:0000259" key="1">
    <source>
        <dbReference type="Pfam" id="PF13180"/>
    </source>
</evidence>
<feature type="domain" description="PDZ" evidence="1">
    <location>
        <begin position="61"/>
        <end position="132"/>
    </location>
</feature>
<accession>A0A381VAJ7</accession>
<name>A0A381VAJ7_9ZZZZ</name>
<gene>
    <name evidence="2" type="ORF">METZ01_LOCUS89885</name>
</gene>
<reference evidence="2" key="1">
    <citation type="submission" date="2018-05" db="EMBL/GenBank/DDBJ databases">
        <authorList>
            <person name="Lanie J.A."/>
            <person name="Ng W.-L."/>
            <person name="Kazmierczak K.M."/>
            <person name="Andrzejewski T.M."/>
            <person name="Davidsen T.M."/>
            <person name="Wayne K.J."/>
            <person name="Tettelin H."/>
            <person name="Glass J.I."/>
            <person name="Rusch D."/>
            <person name="Podicherti R."/>
            <person name="Tsui H.-C.T."/>
            <person name="Winkler M.E."/>
        </authorList>
    </citation>
    <scope>NUCLEOTIDE SEQUENCE</scope>
</reference>
<dbReference type="EMBL" id="UINC01008219">
    <property type="protein sequence ID" value="SVA37031.1"/>
    <property type="molecule type" value="Genomic_DNA"/>
</dbReference>
<feature type="non-terminal residue" evidence="2">
    <location>
        <position position="1"/>
    </location>
</feature>